<sequence>MDARTRQDLDAFAEKFRTAELHLAETQGWTLSLRPGQPMLGSMVLSVRSGTRDLALLTPEEAVGMGAGLGLAERLAREVFGAVRINVLCLMMQDPIVHFHILPRYDRPVSAAGRDWTDTDWPGPPQIAGDPAEDAVLHALRDTLRAALKGDGFGMA</sequence>
<dbReference type="Gene3D" id="3.30.428.10">
    <property type="entry name" value="HIT-like"/>
    <property type="match status" value="1"/>
</dbReference>
<protein>
    <submittedName>
        <fullName evidence="1">Diadenosine tetraphosphate (Ap4A) HIT family hydrolase</fullName>
    </submittedName>
    <submittedName>
        <fullName evidence="2">Diadenosine tetraphosphate (Ap4A) hydrolase</fullName>
    </submittedName>
</protein>
<dbReference type="Proteomes" id="UP000251571">
    <property type="component" value="Unassembled WGS sequence"/>
</dbReference>
<dbReference type="Proteomes" id="UP000245839">
    <property type="component" value="Unassembled WGS sequence"/>
</dbReference>
<name>A0A2Y9C8Y9_9RHOB</name>
<dbReference type="RefSeq" id="WP_146204909.1">
    <property type="nucleotide sequence ID" value="NZ_QGDJ01000015.1"/>
</dbReference>
<dbReference type="AlphaFoldDB" id="A0A2Y9C8Y9"/>
<reference evidence="1 3" key="2">
    <citation type="submission" date="2018-03" db="EMBL/GenBank/DDBJ databases">
        <title>Genomic Encyclopedia of Archaeal and Bacterial Type Strains, Phase II (KMG-II): from individual species to whole genera.</title>
        <authorList>
            <person name="Goeker M."/>
        </authorList>
    </citation>
    <scope>NUCLEOTIDE SEQUENCE [LARGE SCALE GENOMIC DNA]</scope>
    <source>
        <strain evidence="1 3">DSM 25227</strain>
    </source>
</reference>
<gene>
    <name evidence="1" type="ORF">BCF38_11581</name>
    <name evidence="2" type="ORF">SAMN05421539_11581</name>
</gene>
<dbReference type="InterPro" id="IPR036265">
    <property type="entry name" value="HIT-like_sf"/>
</dbReference>
<dbReference type="SUPFAM" id="SSF54197">
    <property type="entry name" value="HIT-like"/>
    <property type="match status" value="1"/>
</dbReference>
<evidence type="ECO:0000313" key="3">
    <source>
        <dbReference type="Proteomes" id="UP000245839"/>
    </source>
</evidence>
<dbReference type="GO" id="GO:0016787">
    <property type="term" value="F:hydrolase activity"/>
    <property type="evidence" value="ECO:0007669"/>
    <property type="project" value="UniProtKB-KW"/>
</dbReference>
<evidence type="ECO:0000313" key="1">
    <source>
        <dbReference type="EMBL" id="PWJ12945.1"/>
    </source>
</evidence>
<dbReference type="EMBL" id="UETC01000015">
    <property type="protein sequence ID" value="SSA50753.1"/>
    <property type="molecule type" value="Genomic_DNA"/>
</dbReference>
<dbReference type="EMBL" id="QGDJ01000015">
    <property type="protein sequence ID" value="PWJ12945.1"/>
    <property type="molecule type" value="Genomic_DNA"/>
</dbReference>
<organism evidence="2 4">
    <name type="scientific">Jannaschia seohaensis</name>
    <dbReference type="NCBI Taxonomy" id="475081"/>
    <lineage>
        <taxon>Bacteria</taxon>
        <taxon>Pseudomonadati</taxon>
        <taxon>Pseudomonadota</taxon>
        <taxon>Alphaproteobacteria</taxon>
        <taxon>Rhodobacterales</taxon>
        <taxon>Roseobacteraceae</taxon>
        <taxon>Jannaschia</taxon>
    </lineage>
</organism>
<proteinExistence type="predicted"/>
<accession>A0A2Y9C8Y9</accession>
<dbReference type="OrthoDB" id="9784774at2"/>
<evidence type="ECO:0000313" key="4">
    <source>
        <dbReference type="Proteomes" id="UP000251571"/>
    </source>
</evidence>
<keyword evidence="3" id="KW-1185">Reference proteome</keyword>
<keyword evidence="2" id="KW-0378">Hydrolase</keyword>
<evidence type="ECO:0000313" key="2">
    <source>
        <dbReference type="EMBL" id="SSA50753.1"/>
    </source>
</evidence>
<reference evidence="2 4" key="1">
    <citation type="submission" date="2016-10" db="EMBL/GenBank/DDBJ databases">
        <authorList>
            <person name="Cai Z."/>
        </authorList>
    </citation>
    <scope>NUCLEOTIDE SEQUENCE [LARGE SCALE GENOMIC DNA]</scope>
    <source>
        <strain evidence="2 4">DSM 25227</strain>
    </source>
</reference>